<dbReference type="InterPro" id="IPR002035">
    <property type="entry name" value="VWF_A"/>
</dbReference>
<name>A0A0D2UFC3_CAPO3</name>
<sequence>MADTQIKMTTTAEVSVYACAPQTVWAMTTLKAPTFENIRRPTLDIVAVIDKSGSMAGTKLELVKKTLETLVAQLRACDRLALVTYDTEVTLDLALSPMDDKGRSKATQVVNGIRDGSSTNLSGGLLEGLNILRNRPTDSRREVSSVLLLTDGLANVGISTTEGIIAAMGAVAAAAAPESSSSSLATTLRRASLSNFFRRKSPTPEQQQQQQKTESDSPVARPPTNLVEGCTVYTFGYGSDADSNMLKAISDAGSGTYYFIENKDTVATSFGDCLGGLVSVCAQNLALELRVPNGCKLRKIHARNPVEFKEENMCAVVRLADLQSEERRDIVVEIDLSEASPSAKQLVLSSSLEYLNVITMKMDKVYETLTVERATKLPSNISKSTEVDVQKCRVVAADAIERAAAKAAAESSEASFAAARAILDAALAIVRASLTPTDPYILGLIKDLERCRTGVESFTAYNSYGGSEMTSRGQSHWAQRSNKAESSMYVSSAKSAMRSLF</sequence>
<dbReference type="eggNOG" id="ENOG502RXR2">
    <property type="taxonomic scope" value="Eukaryota"/>
</dbReference>
<evidence type="ECO:0000256" key="1">
    <source>
        <dbReference type="SAM" id="MobiDB-lite"/>
    </source>
</evidence>
<evidence type="ECO:0000259" key="2">
    <source>
        <dbReference type="PROSITE" id="PS50234"/>
    </source>
</evidence>
<keyword evidence="4" id="KW-1185">Reference proteome</keyword>
<dbReference type="SUPFAM" id="SSF53300">
    <property type="entry name" value="vWA-like"/>
    <property type="match status" value="1"/>
</dbReference>
<evidence type="ECO:0000313" key="4">
    <source>
        <dbReference type="Proteomes" id="UP000008743"/>
    </source>
</evidence>
<dbReference type="InterPro" id="IPR051266">
    <property type="entry name" value="CLCR"/>
</dbReference>
<dbReference type="PhylomeDB" id="A0A0D2UFC3"/>
<evidence type="ECO:0000313" key="3">
    <source>
        <dbReference type="EMBL" id="KJE93816.1"/>
    </source>
</evidence>
<dbReference type="STRING" id="595528.A0A0D2UFC3"/>
<feature type="domain" description="VWFA" evidence="2">
    <location>
        <begin position="44"/>
        <end position="274"/>
    </location>
</feature>
<organism evidence="3 4">
    <name type="scientific">Capsaspora owczarzaki (strain ATCC 30864)</name>
    <dbReference type="NCBI Taxonomy" id="595528"/>
    <lineage>
        <taxon>Eukaryota</taxon>
        <taxon>Filasterea</taxon>
        <taxon>Capsaspora</taxon>
    </lineage>
</organism>
<protein>
    <recommendedName>
        <fullName evidence="2">VWFA domain-containing protein</fullName>
    </recommendedName>
</protein>
<proteinExistence type="predicted"/>
<dbReference type="PANTHER" id="PTHR10579">
    <property type="entry name" value="CALCIUM-ACTIVATED CHLORIDE CHANNEL REGULATOR"/>
    <property type="match status" value="1"/>
</dbReference>
<dbReference type="InParanoid" id="A0A0D2UFC3"/>
<dbReference type="Pfam" id="PF00092">
    <property type="entry name" value="VWA"/>
    <property type="match status" value="1"/>
</dbReference>
<dbReference type="AlphaFoldDB" id="A0A0D2UFC3"/>
<accession>A0A0D2UFC3</accession>
<dbReference type="SMART" id="SM00327">
    <property type="entry name" value="VWA"/>
    <property type="match status" value="1"/>
</dbReference>
<dbReference type="PANTHER" id="PTHR10579:SF43">
    <property type="entry name" value="ZINC FINGER (C3HC4-TYPE RING FINGER) FAMILY PROTEIN"/>
    <property type="match status" value="1"/>
</dbReference>
<dbReference type="Gene3D" id="3.40.50.410">
    <property type="entry name" value="von Willebrand factor, type A domain"/>
    <property type="match status" value="1"/>
</dbReference>
<dbReference type="Proteomes" id="UP000008743">
    <property type="component" value="Unassembled WGS sequence"/>
</dbReference>
<dbReference type="EMBL" id="KE346366">
    <property type="protein sequence ID" value="KJE93816.1"/>
    <property type="molecule type" value="Genomic_DNA"/>
</dbReference>
<reference evidence="4" key="1">
    <citation type="submission" date="2011-02" db="EMBL/GenBank/DDBJ databases">
        <title>The Genome Sequence of Capsaspora owczarzaki ATCC 30864.</title>
        <authorList>
            <person name="Russ C."/>
            <person name="Cuomo C."/>
            <person name="Burger G."/>
            <person name="Gray M.W."/>
            <person name="Holland P.W.H."/>
            <person name="King N."/>
            <person name="Lang F.B.F."/>
            <person name="Roger A.J."/>
            <person name="Ruiz-Trillo I."/>
            <person name="Young S.K."/>
            <person name="Zeng Q."/>
            <person name="Gargeya S."/>
            <person name="Alvarado L."/>
            <person name="Berlin A."/>
            <person name="Chapman S.B."/>
            <person name="Chen Z."/>
            <person name="Freedman E."/>
            <person name="Gellesch M."/>
            <person name="Goldberg J."/>
            <person name="Griggs A."/>
            <person name="Gujja S."/>
            <person name="Heilman E."/>
            <person name="Heiman D."/>
            <person name="Howarth C."/>
            <person name="Mehta T."/>
            <person name="Neiman D."/>
            <person name="Pearson M."/>
            <person name="Roberts A."/>
            <person name="Saif S."/>
            <person name="Shea T."/>
            <person name="Shenoy N."/>
            <person name="Sisk P."/>
            <person name="Stolte C."/>
            <person name="Sykes S."/>
            <person name="White J."/>
            <person name="Yandava C."/>
            <person name="Haas B."/>
            <person name="Nusbaum C."/>
            <person name="Birren B."/>
        </authorList>
    </citation>
    <scope>NUCLEOTIDE SEQUENCE</scope>
    <source>
        <strain evidence="4">ATCC 30864</strain>
    </source>
</reference>
<gene>
    <name evidence="3" type="ORF">CAOG_004556</name>
</gene>
<dbReference type="OMA" id="GIWDEGG"/>
<dbReference type="RefSeq" id="XP_004347303.1">
    <property type="nucleotide sequence ID" value="XM_004347253.2"/>
</dbReference>
<feature type="region of interest" description="Disordered" evidence="1">
    <location>
        <begin position="197"/>
        <end position="225"/>
    </location>
</feature>
<dbReference type="OrthoDB" id="10267238at2759"/>
<dbReference type="PROSITE" id="PS50234">
    <property type="entry name" value="VWFA"/>
    <property type="match status" value="1"/>
</dbReference>
<dbReference type="InterPro" id="IPR036465">
    <property type="entry name" value="vWFA_dom_sf"/>
</dbReference>